<evidence type="ECO:0000259" key="1">
    <source>
        <dbReference type="Pfam" id="PF01902"/>
    </source>
</evidence>
<feature type="domain" description="Diphthamide synthase" evidence="1">
    <location>
        <begin position="4"/>
        <end position="206"/>
    </location>
</feature>
<evidence type="ECO:0000313" key="2">
    <source>
        <dbReference type="EMBL" id="MCJ2378706.1"/>
    </source>
</evidence>
<comment type="caution">
    <text evidence="2">The sequence shown here is derived from an EMBL/GenBank/DDBJ whole genome shotgun (WGS) entry which is preliminary data.</text>
</comment>
<dbReference type="EMBL" id="JAJNNZ010000021">
    <property type="protein sequence ID" value="MCJ2378706.1"/>
    <property type="molecule type" value="Genomic_DNA"/>
</dbReference>
<dbReference type="Gene3D" id="3.90.1490.10">
    <property type="entry name" value="putative n-type atp pyrophosphatase, domain 2"/>
    <property type="match status" value="1"/>
</dbReference>
<gene>
    <name evidence="2" type="ORF">LNL84_17995</name>
</gene>
<dbReference type="RefSeq" id="WP_244359101.1">
    <property type="nucleotide sequence ID" value="NZ_JAJNNZ010000021.1"/>
</dbReference>
<dbReference type="InterPro" id="IPR014729">
    <property type="entry name" value="Rossmann-like_a/b/a_fold"/>
</dbReference>
<name>A0A9X1WE73_9VIBR</name>
<proteinExistence type="predicted"/>
<accession>A0A9X1WE73</accession>
<dbReference type="Gene3D" id="3.40.50.620">
    <property type="entry name" value="HUPs"/>
    <property type="match status" value="1"/>
</dbReference>
<reference evidence="2" key="1">
    <citation type="submission" date="2021-11" db="EMBL/GenBank/DDBJ databases">
        <title>Vibrio ZSDE26 sp. nov. and Vibrio ZSDZ34 sp. nov., isolated from coastal seawater in Qingdao.</title>
        <authorList>
            <person name="Zhang P."/>
        </authorList>
    </citation>
    <scope>NUCLEOTIDE SEQUENCE</scope>
    <source>
        <strain evidence="2">ZSDZ34</strain>
    </source>
</reference>
<dbReference type="InterPro" id="IPR002761">
    <property type="entry name" value="Diphthami_syn_dom"/>
</dbReference>
<dbReference type="SUPFAM" id="SSF52402">
    <property type="entry name" value="Adenine nucleotide alpha hydrolases-like"/>
    <property type="match status" value="1"/>
</dbReference>
<protein>
    <submittedName>
        <fullName evidence="2">ATPase</fullName>
    </submittedName>
</protein>
<dbReference type="Proteomes" id="UP001139488">
    <property type="component" value="Unassembled WGS sequence"/>
</dbReference>
<organism evidence="2 3">
    <name type="scientific">Vibrio gelatinilyticus</name>
    <dbReference type="NCBI Taxonomy" id="2893468"/>
    <lineage>
        <taxon>Bacteria</taxon>
        <taxon>Pseudomonadati</taxon>
        <taxon>Pseudomonadota</taxon>
        <taxon>Gammaproteobacteria</taxon>
        <taxon>Vibrionales</taxon>
        <taxon>Vibrionaceae</taxon>
        <taxon>Vibrio</taxon>
    </lineage>
</organism>
<evidence type="ECO:0000313" key="3">
    <source>
        <dbReference type="Proteomes" id="UP001139488"/>
    </source>
</evidence>
<dbReference type="Pfam" id="PF01902">
    <property type="entry name" value="Diphthami_syn_2"/>
    <property type="match status" value="1"/>
</dbReference>
<sequence>MKNIIISWSSGKDSMLTLERLFESNQYNVVGLYTTHVKGEVPFQVTPLHVVQMQADALNLPLIAIELPEVFPSNPIYQKHVIDGLKNSHLTIDAVAFGDMFCNGIVEYRKSYIEPAGFEPVFPLLGEDSQALANEILKRNIETRLVTVDSNVLSRNLCGELYSKSLIDMLPENVDPCGENGEFHTLVCNSKYFANPITLRCESLEHHVRFTHLRYCV</sequence>
<keyword evidence="3" id="KW-1185">Reference proteome</keyword>
<dbReference type="AlphaFoldDB" id="A0A9X1WE73"/>